<evidence type="ECO:0000313" key="2">
    <source>
        <dbReference type="EMBL" id="AZE30369.1"/>
    </source>
</evidence>
<reference evidence="2 3" key="1">
    <citation type="submission" date="2018-03" db="EMBL/GenBank/DDBJ databases">
        <title>Diversity of phytobeneficial traits revealed by whole-genome analysis of worldwide-isolated phenazine-producing Pseudomonas spp.</title>
        <authorList>
            <person name="Biessy A."/>
            <person name="Novinscak A."/>
            <person name="Blom J."/>
            <person name="Leger G."/>
            <person name="Thomashow L.S."/>
            <person name="Cazorla F.M."/>
            <person name="Josic D."/>
            <person name="Filion M."/>
        </authorList>
    </citation>
    <scope>NUCLEOTIDE SEQUENCE [LARGE SCALE GENOMIC DNA]</scope>
    <source>
        <strain evidence="2 3">ChPhzS24</strain>
    </source>
</reference>
<proteinExistence type="predicted"/>
<feature type="transmembrane region" description="Helical" evidence="1">
    <location>
        <begin position="54"/>
        <end position="73"/>
    </location>
</feature>
<dbReference type="RefSeq" id="WP_124301758.1">
    <property type="nucleotide sequence ID" value="NZ_CP027750.1"/>
</dbReference>
<feature type="transmembrane region" description="Helical" evidence="1">
    <location>
        <begin position="122"/>
        <end position="144"/>
    </location>
</feature>
<dbReference type="AlphaFoldDB" id="A0AAD0ZJP2"/>
<protein>
    <submittedName>
        <fullName evidence="2">Uncharacterized protein</fullName>
    </submittedName>
</protein>
<dbReference type="Proteomes" id="UP000280455">
    <property type="component" value="Chromosome"/>
</dbReference>
<evidence type="ECO:0000313" key="3">
    <source>
        <dbReference type="Proteomes" id="UP000280455"/>
    </source>
</evidence>
<dbReference type="InterPro" id="IPR007418">
    <property type="entry name" value="DUF474"/>
</dbReference>
<gene>
    <name evidence="2" type="ORF">C4K07_3586</name>
</gene>
<dbReference type="EMBL" id="CP027750">
    <property type="protein sequence ID" value="AZE30369.1"/>
    <property type="molecule type" value="Genomic_DNA"/>
</dbReference>
<feature type="transmembrane region" description="Helical" evidence="1">
    <location>
        <begin position="85"/>
        <end position="110"/>
    </location>
</feature>
<evidence type="ECO:0000256" key="1">
    <source>
        <dbReference type="SAM" id="Phobius"/>
    </source>
</evidence>
<organism evidence="2 3">
    <name type="scientific">Pseudomonas chlororaphis subsp. aureofaciens</name>
    <dbReference type="NCBI Taxonomy" id="587851"/>
    <lineage>
        <taxon>Bacteria</taxon>
        <taxon>Pseudomonadati</taxon>
        <taxon>Pseudomonadota</taxon>
        <taxon>Gammaproteobacteria</taxon>
        <taxon>Pseudomonadales</taxon>
        <taxon>Pseudomonadaceae</taxon>
        <taxon>Pseudomonas</taxon>
    </lineage>
</organism>
<feature type="transmembrane region" description="Helical" evidence="1">
    <location>
        <begin position="6"/>
        <end position="27"/>
    </location>
</feature>
<dbReference type="PIRSF" id="PIRSF015875">
    <property type="entry name" value="UCP015875"/>
    <property type="match status" value="1"/>
</dbReference>
<name>A0AAD0ZJP2_9PSED</name>
<keyword evidence="1" id="KW-0812">Transmembrane</keyword>
<keyword evidence="1" id="KW-0472">Membrane</keyword>
<accession>A0AAD0ZJP2</accession>
<sequence>MIYPWLLVTHLLAAIAFIGTLFFEVCIWHTARRQLASDAQVAADQAIAVRSRKVLHGVVLLLYGAGIGLAWQHRGALSQPLGSSFASLLSLKIMLALSIIGHYLLLAYWFKTARLSAGRACWIRRSVLGHMLLIVVLAKAMFYWHG</sequence>
<keyword evidence="1" id="KW-1133">Transmembrane helix</keyword>